<dbReference type="PANTHER" id="PTHR10091:SF0">
    <property type="entry name" value="GALACTOSE MUTAROTASE"/>
    <property type="match status" value="1"/>
</dbReference>
<evidence type="ECO:0000313" key="2">
    <source>
        <dbReference type="Proteomes" id="UP000029055"/>
    </source>
</evidence>
<protein>
    <submittedName>
        <fullName evidence="1">Aldose 1-epimerase</fullName>
        <ecNumber evidence="1">5.1.3.3</ecNumber>
    </submittedName>
</protein>
<reference evidence="1 2" key="1">
    <citation type="submission" date="2014-03" db="EMBL/GenBank/DDBJ databases">
        <title>Genomics of Bifidobacteria.</title>
        <authorList>
            <person name="Ventura M."/>
            <person name="Milani C."/>
            <person name="Lugli G.A."/>
        </authorList>
    </citation>
    <scope>NUCLEOTIDE SEQUENCE [LARGE SCALE GENOMIC DNA]</scope>
    <source>
        <strain evidence="1 2">LMG 11597</strain>
    </source>
</reference>
<dbReference type="OrthoDB" id="4739604at2"/>
<dbReference type="RefSeq" id="WP_024463376.1">
    <property type="nucleotide sequence ID" value="NZ_CP062939.1"/>
</dbReference>
<dbReference type="PANTHER" id="PTHR10091">
    <property type="entry name" value="ALDOSE-1-EPIMERASE"/>
    <property type="match status" value="1"/>
</dbReference>
<dbReference type="InterPro" id="IPR011013">
    <property type="entry name" value="Gal_mutarotase_sf_dom"/>
</dbReference>
<dbReference type="CDD" id="cd09022">
    <property type="entry name" value="Aldose_epim_Ec_YihR"/>
    <property type="match status" value="1"/>
</dbReference>
<keyword evidence="2" id="KW-1185">Reference proteome</keyword>
<sequence>MPSANLPPRSGRQFSLKHGDYVAVVTELGASLRELAYQSKEVVCSWPADETAPCSNGRVLIPFPNRIADGAYTFGGTTYQLSIDEIERRNAIHGYGYRSYWELETLEDDRVTLSWRVPQISGYPFYLLVTADYRLTDDGLHLRITAANHGKQRAPWAFGLHPWFANGFDGYGDEIDGFNAQCRVTIPGDTHVTVDERLLPTGTEPVDGTKYDLREGQLLTQQPYDDAWTDLHHAADGTTTAEFERPDGLAVQVVGDESITSFQVCTGTGFPAFKHPSGVAIEPQTAYANAFNTGKDLIAIEPGDTASTSLLIHAEQR</sequence>
<organism evidence="1 2">
    <name type="scientific">Bifidobacterium subtile</name>
    <dbReference type="NCBI Taxonomy" id="77635"/>
    <lineage>
        <taxon>Bacteria</taxon>
        <taxon>Bacillati</taxon>
        <taxon>Actinomycetota</taxon>
        <taxon>Actinomycetes</taxon>
        <taxon>Bifidobacteriales</taxon>
        <taxon>Bifidobacteriaceae</taxon>
        <taxon>Bifidobacterium</taxon>
    </lineage>
</organism>
<dbReference type="InterPro" id="IPR008183">
    <property type="entry name" value="Aldose_1/G6P_1-epimerase"/>
</dbReference>
<dbReference type="AlphaFoldDB" id="A0A087E8K4"/>
<gene>
    <name evidence="1" type="ORF">BISU_1143</name>
</gene>
<proteinExistence type="predicted"/>
<dbReference type="Gene3D" id="2.70.98.10">
    <property type="match status" value="1"/>
</dbReference>
<dbReference type="eggNOG" id="COG2017">
    <property type="taxonomic scope" value="Bacteria"/>
</dbReference>
<dbReference type="EC" id="5.1.3.3" evidence="1"/>
<comment type="caution">
    <text evidence="1">The sequence shown here is derived from an EMBL/GenBank/DDBJ whole genome shotgun (WGS) entry which is preliminary data.</text>
</comment>
<dbReference type="Proteomes" id="UP000029055">
    <property type="component" value="Unassembled WGS sequence"/>
</dbReference>
<dbReference type="EMBL" id="JGZR01000005">
    <property type="protein sequence ID" value="KFJ04105.1"/>
    <property type="molecule type" value="Genomic_DNA"/>
</dbReference>
<dbReference type="InterPro" id="IPR037480">
    <property type="entry name" value="YihR-like"/>
</dbReference>
<dbReference type="STRING" id="77635.BISU_1143"/>
<accession>A0A087E8K4</accession>
<dbReference type="InterPro" id="IPR014718">
    <property type="entry name" value="GH-type_carb-bd"/>
</dbReference>
<name>A0A087E8K4_9BIFI</name>
<keyword evidence="1" id="KW-0413">Isomerase</keyword>
<dbReference type="SUPFAM" id="SSF74650">
    <property type="entry name" value="Galactose mutarotase-like"/>
    <property type="match status" value="1"/>
</dbReference>
<dbReference type="GO" id="GO:0004034">
    <property type="term" value="F:aldose 1-epimerase activity"/>
    <property type="evidence" value="ECO:0007669"/>
    <property type="project" value="UniProtKB-EC"/>
</dbReference>
<dbReference type="GO" id="GO:0033499">
    <property type="term" value="P:galactose catabolic process via UDP-galactose, Leloir pathway"/>
    <property type="evidence" value="ECO:0007669"/>
    <property type="project" value="TreeGrafter"/>
</dbReference>
<dbReference type="Pfam" id="PF01263">
    <property type="entry name" value="Aldose_epim"/>
    <property type="match status" value="1"/>
</dbReference>
<dbReference type="GO" id="GO:0006006">
    <property type="term" value="P:glucose metabolic process"/>
    <property type="evidence" value="ECO:0007669"/>
    <property type="project" value="TreeGrafter"/>
</dbReference>
<evidence type="ECO:0000313" key="1">
    <source>
        <dbReference type="EMBL" id="KFJ04105.1"/>
    </source>
</evidence>
<dbReference type="GO" id="GO:0030246">
    <property type="term" value="F:carbohydrate binding"/>
    <property type="evidence" value="ECO:0007669"/>
    <property type="project" value="InterPro"/>
</dbReference>